<organism evidence="1">
    <name type="scientific">Zea mays</name>
    <name type="common">Maize</name>
    <dbReference type="NCBI Taxonomy" id="4577"/>
    <lineage>
        <taxon>Eukaryota</taxon>
        <taxon>Viridiplantae</taxon>
        <taxon>Streptophyta</taxon>
        <taxon>Embryophyta</taxon>
        <taxon>Tracheophyta</taxon>
        <taxon>Spermatophyta</taxon>
        <taxon>Magnoliopsida</taxon>
        <taxon>Liliopsida</taxon>
        <taxon>Poales</taxon>
        <taxon>Poaceae</taxon>
        <taxon>PACMAD clade</taxon>
        <taxon>Panicoideae</taxon>
        <taxon>Andropogonodae</taxon>
        <taxon>Andropogoneae</taxon>
        <taxon>Tripsacinae</taxon>
        <taxon>Zea</taxon>
    </lineage>
</organism>
<accession>A0A1D6PCD5</accession>
<dbReference type="EMBL" id="CM000785">
    <property type="protein sequence ID" value="AQL07284.1"/>
    <property type="molecule type" value="Genomic_DNA"/>
</dbReference>
<dbReference type="AlphaFoldDB" id="A0A1D6PCD5"/>
<proteinExistence type="predicted"/>
<evidence type="ECO:0000313" key="1">
    <source>
        <dbReference type="EMBL" id="AQL07284.1"/>
    </source>
</evidence>
<reference evidence="1" key="1">
    <citation type="submission" date="2015-12" db="EMBL/GenBank/DDBJ databases">
        <title>Update maize B73 reference genome by single molecule sequencing technologies.</title>
        <authorList>
            <consortium name="Maize Genome Sequencing Project"/>
            <person name="Ware D."/>
        </authorList>
    </citation>
    <scope>NUCLEOTIDE SEQUENCE</scope>
    <source>
        <tissue evidence="1">Seedling</tissue>
    </source>
</reference>
<sequence>MLKCYPIFSENEETLAASDGLNAIAD</sequence>
<name>A0A1D6PCD5_MAIZE</name>
<gene>
    <name evidence="1" type="ORF">ZEAMMB73_Zm00001d047681</name>
</gene>
<protein>
    <submittedName>
        <fullName evidence="1">Pentatricopeptide repeat-containing protein</fullName>
    </submittedName>
</protein>